<name>A0ABM0R3L6_GALVR</name>
<evidence type="ECO:0000256" key="1">
    <source>
        <dbReference type="ARBA" id="ARBA00004141"/>
    </source>
</evidence>
<sequence length="456" mass="50383">MDICGRSQSQVVWEARATVKKPLPPRISRVNGWSLPLHFFQMVAWITFLIMSFTMFGVFIPLLPHEWKYIAYTLTGGLHAFYATVHLITVSIDPAEANVRFKKNYSDPLPTLDRSKHAHVIQNQYCHVCKVTVSAKAKHCSACNKCVSGFDHHCKWLNNCVGSRNYRYFFGSVASAFAGLLCVMVILVYVLTQYLVDPSRLRTDPAYKSVKNKDTWLLFLPLFPVKVETPAVLCVWVFVLMLATTSFLLLGHLLIFHVFLQFKKLSTFEYMTQAPQPCCSKTSSEKKDVQMEERLAQTSRSWQQCTGQSVTVDDAENKGVASGARVPTLAKSRAPEPFTPVEIPLGQSDLESLSFLHPLQSSSQRVPSKKPPASESTSSSSRLAPREEQTPRQGSRPQDDPCPQMAEKAAPGSTALSSQEATGSPSARGQLVAETPVLREELGGPASGPCTHSSGA</sequence>
<keyword evidence="6 7" id="KW-0012">Acyltransferase</keyword>
<keyword evidence="10" id="KW-1185">Reference proteome</keyword>
<comment type="subcellular location">
    <subcellularLocation>
        <location evidence="1">Membrane</location>
        <topology evidence="1">Multi-pass membrane protein</topology>
    </subcellularLocation>
</comment>
<proteinExistence type="inferred from homology"/>
<keyword evidence="4 7" id="KW-1133">Transmembrane helix</keyword>
<keyword evidence="3 7" id="KW-0812">Transmembrane</keyword>
<dbReference type="PANTHER" id="PTHR22883:SF22">
    <property type="entry name" value="PALMITOYLTRANSFERASE ZDHHC11-RELATED"/>
    <property type="match status" value="1"/>
</dbReference>
<accession>A0ABM0R3L6</accession>
<feature type="domain" description="Palmitoyltransferase DHHC" evidence="9">
    <location>
        <begin position="121"/>
        <end position="273"/>
    </location>
</feature>
<feature type="transmembrane region" description="Helical" evidence="7">
    <location>
        <begin position="230"/>
        <end position="260"/>
    </location>
</feature>
<evidence type="ECO:0000256" key="6">
    <source>
        <dbReference type="ARBA" id="ARBA00023315"/>
    </source>
</evidence>
<protein>
    <recommendedName>
        <fullName evidence="7">Palmitoyltransferase</fullName>
        <ecNumber evidence="7">2.3.1.225</ecNumber>
    </recommendedName>
</protein>
<feature type="region of interest" description="Disordered" evidence="8">
    <location>
        <begin position="306"/>
        <end position="344"/>
    </location>
</feature>
<evidence type="ECO:0000313" key="10">
    <source>
        <dbReference type="Proteomes" id="UP000694923"/>
    </source>
</evidence>
<dbReference type="PROSITE" id="PS50216">
    <property type="entry name" value="DHHC"/>
    <property type="match status" value="1"/>
</dbReference>
<evidence type="ECO:0000256" key="2">
    <source>
        <dbReference type="ARBA" id="ARBA00022679"/>
    </source>
</evidence>
<evidence type="ECO:0000256" key="8">
    <source>
        <dbReference type="SAM" id="MobiDB-lite"/>
    </source>
</evidence>
<feature type="transmembrane region" description="Helical" evidence="7">
    <location>
        <begin position="39"/>
        <end position="63"/>
    </location>
</feature>
<dbReference type="GeneID" id="103593894"/>
<evidence type="ECO:0000256" key="5">
    <source>
        <dbReference type="ARBA" id="ARBA00023136"/>
    </source>
</evidence>
<keyword evidence="2 7" id="KW-0808">Transferase</keyword>
<keyword evidence="5 7" id="KW-0472">Membrane</keyword>
<evidence type="ECO:0000259" key="9">
    <source>
        <dbReference type="Pfam" id="PF01529"/>
    </source>
</evidence>
<evidence type="ECO:0000313" key="11">
    <source>
        <dbReference type="RefSeq" id="XP_008575207.1"/>
    </source>
</evidence>
<gene>
    <name evidence="11" type="primary">ZDHHC11B</name>
</gene>
<reference evidence="11" key="1">
    <citation type="submission" date="2025-08" db="UniProtKB">
        <authorList>
            <consortium name="RefSeq"/>
        </authorList>
    </citation>
    <scope>IDENTIFICATION</scope>
</reference>
<dbReference type="Proteomes" id="UP000694923">
    <property type="component" value="Unplaced"/>
</dbReference>
<comment type="similarity">
    <text evidence="7">Belongs to the DHHC palmitoyltransferase family.</text>
</comment>
<dbReference type="Pfam" id="PF01529">
    <property type="entry name" value="DHHC"/>
    <property type="match status" value="1"/>
</dbReference>
<organism evidence="10 11">
    <name type="scientific">Galeopterus variegatus</name>
    <name type="common">Malayan flying lemur</name>
    <name type="synonym">Cynocephalus variegatus</name>
    <dbReference type="NCBI Taxonomy" id="482537"/>
    <lineage>
        <taxon>Eukaryota</taxon>
        <taxon>Metazoa</taxon>
        <taxon>Chordata</taxon>
        <taxon>Craniata</taxon>
        <taxon>Vertebrata</taxon>
        <taxon>Euteleostomi</taxon>
        <taxon>Mammalia</taxon>
        <taxon>Eutheria</taxon>
        <taxon>Euarchontoglires</taxon>
        <taxon>Dermoptera</taxon>
        <taxon>Cynocephalidae</taxon>
        <taxon>Galeopterus</taxon>
    </lineage>
</organism>
<dbReference type="InterPro" id="IPR001594">
    <property type="entry name" value="Palmitoyltrfase_DHHC"/>
</dbReference>
<feature type="compositionally biased region" description="Low complexity" evidence="8">
    <location>
        <begin position="371"/>
        <end position="383"/>
    </location>
</feature>
<dbReference type="PANTHER" id="PTHR22883">
    <property type="entry name" value="ZINC FINGER DHHC DOMAIN CONTAINING PROTEIN"/>
    <property type="match status" value="1"/>
</dbReference>
<dbReference type="EC" id="2.3.1.225" evidence="7"/>
<feature type="transmembrane region" description="Helical" evidence="7">
    <location>
        <begin position="168"/>
        <end position="191"/>
    </location>
</feature>
<comment type="catalytic activity">
    <reaction evidence="7">
        <text>L-cysteinyl-[protein] + hexadecanoyl-CoA = S-hexadecanoyl-L-cysteinyl-[protein] + CoA</text>
        <dbReference type="Rhea" id="RHEA:36683"/>
        <dbReference type="Rhea" id="RHEA-COMP:10131"/>
        <dbReference type="Rhea" id="RHEA-COMP:11032"/>
        <dbReference type="ChEBI" id="CHEBI:29950"/>
        <dbReference type="ChEBI" id="CHEBI:57287"/>
        <dbReference type="ChEBI" id="CHEBI:57379"/>
        <dbReference type="ChEBI" id="CHEBI:74151"/>
        <dbReference type="EC" id="2.3.1.225"/>
    </reaction>
</comment>
<comment type="domain">
    <text evidence="7">The DHHC domain is required for palmitoyltransferase activity.</text>
</comment>
<evidence type="ECO:0000256" key="4">
    <source>
        <dbReference type="ARBA" id="ARBA00022989"/>
    </source>
</evidence>
<evidence type="ECO:0000256" key="3">
    <source>
        <dbReference type="ARBA" id="ARBA00022692"/>
    </source>
</evidence>
<dbReference type="InterPro" id="IPR039859">
    <property type="entry name" value="PFA4/ZDH16/20/ERF2-like"/>
</dbReference>
<dbReference type="RefSeq" id="XP_008575207.1">
    <property type="nucleotide sequence ID" value="XM_008576985.1"/>
</dbReference>
<feature type="region of interest" description="Disordered" evidence="8">
    <location>
        <begin position="360"/>
        <end position="456"/>
    </location>
</feature>
<feature type="transmembrane region" description="Helical" evidence="7">
    <location>
        <begin position="69"/>
        <end position="92"/>
    </location>
</feature>
<evidence type="ECO:0000256" key="7">
    <source>
        <dbReference type="RuleBase" id="RU079119"/>
    </source>
</evidence>
<feature type="compositionally biased region" description="Polar residues" evidence="8">
    <location>
        <begin position="414"/>
        <end position="427"/>
    </location>
</feature>